<dbReference type="AlphaFoldDB" id="A0A421BPN4"/>
<comment type="caution">
    <text evidence="2">The sequence shown here is derived from an EMBL/GenBank/DDBJ whole genome shotgun (WGS) entry which is preliminary data.</text>
</comment>
<keyword evidence="3" id="KW-1185">Reference proteome</keyword>
<keyword evidence="1" id="KW-0732">Signal</keyword>
<dbReference type="InterPro" id="IPR019225">
    <property type="entry name" value="DUF2155"/>
</dbReference>
<evidence type="ECO:0000256" key="1">
    <source>
        <dbReference type="SAM" id="SignalP"/>
    </source>
</evidence>
<accession>A0A421BPN4</accession>
<feature type="chain" id="PRO_5019034252" evidence="1">
    <location>
        <begin position="22"/>
        <end position="125"/>
    </location>
</feature>
<proteinExistence type="predicted"/>
<dbReference type="RefSeq" id="WP_121533150.1">
    <property type="nucleotide sequence ID" value="NZ_RCHI01000007.1"/>
</dbReference>
<reference evidence="2 3" key="1">
    <citation type="submission" date="2018-10" db="EMBL/GenBank/DDBJ databases">
        <title>Rhodobacter sp . BO-81.</title>
        <authorList>
            <person name="Im W.T."/>
        </authorList>
    </citation>
    <scope>NUCLEOTIDE SEQUENCE [LARGE SCALE GENOMIC DNA]</scope>
    <source>
        <strain evidence="2 3">BO-81</strain>
    </source>
</reference>
<gene>
    <name evidence="2" type="ORF">DYS74_09365</name>
</gene>
<evidence type="ECO:0000313" key="3">
    <source>
        <dbReference type="Proteomes" id="UP000279673"/>
    </source>
</evidence>
<organism evidence="2 3">
    <name type="scientific">Paenirhodobacter hankyongi</name>
    <dbReference type="NCBI Taxonomy" id="2294033"/>
    <lineage>
        <taxon>Bacteria</taxon>
        <taxon>Pseudomonadati</taxon>
        <taxon>Pseudomonadota</taxon>
        <taxon>Alphaproteobacteria</taxon>
        <taxon>Rhodobacterales</taxon>
        <taxon>Rhodobacter group</taxon>
        <taxon>Paenirhodobacter</taxon>
    </lineage>
</organism>
<protein>
    <submittedName>
        <fullName evidence="2">DUF2155 domain-containing protein</fullName>
    </submittedName>
</protein>
<sequence>MIAPLRAAVLALALGATAAVAQDAADGLAEANGAVLRGLDKVSATSSDIVLSVGQTVDFGHLKVTLKECRYPADDPSSNAYAYLVITDPNAAQPVFEGWMIADSPALSALDHQRYDVWVMRCKTD</sequence>
<feature type="signal peptide" evidence="1">
    <location>
        <begin position="1"/>
        <end position="21"/>
    </location>
</feature>
<dbReference type="Pfam" id="PF09923">
    <property type="entry name" value="DUF2155"/>
    <property type="match status" value="1"/>
</dbReference>
<dbReference type="EMBL" id="RCHI01000007">
    <property type="protein sequence ID" value="RLL65029.1"/>
    <property type="molecule type" value="Genomic_DNA"/>
</dbReference>
<dbReference type="Proteomes" id="UP000279673">
    <property type="component" value="Unassembled WGS sequence"/>
</dbReference>
<name>A0A421BPN4_9RHOB</name>
<evidence type="ECO:0000313" key="2">
    <source>
        <dbReference type="EMBL" id="RLL65029.1"/>
    </source>
</evidence>